<dbReference type="Proteomes" id="UP000322244">
    <property type="component" value="Unassembled WGS sequence"/>
</dbReference>
<dbReference type="RefSeq" id="WP_149431606.1">
    <property type="nucleotide sequence ID" value="NZ_VLNY01000008.1"/>
</dbReference>
<feature type="domain" description="CREG-like beta-barrel" evidence="3">
    <location>
        <begin position="29"/>
        <end position="176"/>
    </location>
</feature>
<feature type="region of interest" description="Disordered" evidence="1">
    <location>
        <begin position="1"/>
        <end position="28"/>
    </location>
</feature>
<dbReference type="InterPro" id="IPR019595">
    <property type="entry name" value="DUF2470"/>
</dbReference>
<comment type="caution">
    <text evidence="4">The sequence shown here is derived from an EMBL/GenBank/DDBJ whole genome shotgun (WGS) entry which is preliminary data.</text>
</comment>
<reference evidence="4 5" key="1">
    <citation type="submission" date="2019-07" db="EMBL/GenBank/DDBJ databases">
        <title>Rhodococcus cavernicolus sp. nov., isolated from a cave.</title>
        <authorList>
            <person name="Lee S.D."/>
        </authorList>
    </citation>
    <scope>NUCLEOTIDE SEQUENCE [LARGE SCALE GENOMIC DNA]</scope>
    <source>
        <strain evidence="4 5">C1-24</strain>
    </source>
</reference>
<protein>
    <submittedName>
        <fullName evidence="4">DUF2470 domain-containing protein</fullName>
    </submittedName>
</protein>
<dbReference type="InterPro" id="IPR012349">
    <property type="entry name" value="Split_barrel_FMN-bd"/>
</dbReference>
<gene>
    <name evidence="4" type="ORF">FOY51_17805</name>
</gene>
<dbReference type="InterPro" id="IPR055343">
    <property type="entry name" value="CREG_beta-barrel"/>
</dbReference>
<dbReference type="GO" id="GO:0005737">
    <property type="term" value="C:cytoplasm"/>
    <property type="evidence" value="ECO:0007669"/>
    <property type="project" value="UniProtKB-ARBA"/>
</dbReference>
<organism evidence="4 5">
    <name type="scientific">Antrihabitans cavernicola</name>
    <dbReference type="NCBI Taxonomy" id="2495913"/>
    <lineage>
        <taxon>Bacteria</taxon>
        <taxon>Bacillati</taxon>
        <taxon>Actinomycetota</taxon>
        <taxon>Actinomycetes</taxon>
        <taxon>Mycobacteriales</taxon>
        <taxon>Nocardiaceae</taxon>
        <taxon>Antrihabitans</taxon>
    </lineage>
</organism>
<evidence type="ECO:0000259" key="2">
    <source>
        <dbReference type="Pfam" id="PF10615"/>
    </source>
</evidence>
<dbReference type="PANTHER" id="PTHR13343:SF24">
    <property type="entry name" value="OS07G0573800 PROTEIN"/>
    <property type="match status" value="1"/>
</dbReference>
<evidence type="ECO:0000259" key="3">
    <source>
        <dbReference type="Pfam" id="PF13883"/>
    </source>
</evidence>
<sequence length="272" mass="28735">MTQQGHQPVGAAAQPRTSPDPVVLGREPDDAERARTLAAGRVNATLATLAREPAGTPFASVAPFGIDEEGRPVLCISEMAEHTQNLRQDLRCSLLISEVVDDGADPLAAGRVTLLGTAAVVSDTERDAARVIHLAGNPHASYYIDFGDFHLWRMNVESIRFVGGYGRMSWVSADAWRTARPDPITNDSAGAIDHLNADHADSLLLIAQVTGGRTDATSATALGLDRYGLDLLARGDRGAGRVRVPWPSECNNGSEIRAASVALVAAARAAAQ</sequence>
<evidence type="ECO:0000313" key="4">
    <source>
        <dbReference type="EMBL" id="KAA0021739.1"/>
    </source>
</evidence>
<keyword evidence="5" id="KW-1185">Reference proteome</keyword>
<dbReference type="OrthoDB" id="3565122at2"/>
<evidence type="ECO:0000313" key="5">
    <source>
        <dbReference type="Proteomes" id="UP000322244"/>
    </source>
</evidence>
<proteinExistence type="predicted"/>
<evidence type="ECO:0000256" key="1">
    <source>
        <dbReference type="SAM" id="MobiDB-lite"/>
    </source>
</evidence>
<name>A0A5A7S931_9NOCA</name>
<feature type="domain" description="DUF2470" evidence="2">
    <location>
        <begin position="188"/>
        <end position="263"/>
    </location>
</feature>
<dbReference type="EMBL" id="VLNY01000008">
    <property type="protein sequence ID" value="KAA0021739.1"/>
    <property type="molecule type" value="Genomic_DNA"/>
</dbReference>
<dbReference type="Gene3D" id="3.20.180.10">
    <property type="entry name" value="PNP-oxidase-like"/>
    <property type="match status" value="1"/>
</dbReference>
<dbReference type="Pfam" id="PF13883">
    <property type="entry name" value="CREG_beta-barrel"/>
    <property type="match status" value="1"/>
</dbReference>
<dbReference type="PANTHER" id="PTHR13343">
    <property type="entry name" value="CREG1 PROTEIN"/>
    <property type="match status" value="1"/>
</dbReference>
<dbReference type="InterPro" id="IPR037119">
    <property type="entry name" value="Haem_oxidase_HugZ-like_sf"/>
</dbReference>
<dbReference type="Pfam" id="PF10615">
    <property type="entry name" value="DUF2470"/>
    <property type="match status" value="1"/>
</dbReference>
<dbReference type="SUPFAM" id="SSF50475">
    <property type="entry name" value="FMN-binding split barrel"/>
    <property type="match status" value="1"/>
</dbReference>
<accession>A0A5A7S931</accession>
<dbReference type="AlphaFoldDB" id="A0A5A7S931"/>
<dbReference type="Gene3D" id="2.30.110.10">
    <property type="entry name" value="Electron Transport, Fmn-binding Protein, Chain A"/>
    <property type="match status" value="1"/>
</dbReference>